<accession>A0A3M9N0J8</accession>
<dbReference type="OrthoDB" id="9767361at2"/>
<feature type="transmembrane region" description="Helical" evidence="5">
    <location>
        <begin position="359"/>
        <end position="379"/>
    </location>
</feature>
<keyword evidence="7" id="KW-1185">Reference proteome</keyword>
<reference evidence="6 7" key="1">
    <citation type="submission" date="2018-11" db="EMBL/GenBank/DDBJ databases">
        <title>Rufibacter latericius sp. nov., isolated from water in Baiyang Lake.</title>
        <authorList>
            <person name="Yang Y."/>
        </authorList>
    </citation>
    <scope>NUCLEOTIDE SEQUENCE [LARGE SCALE GENOMIC DNA]</scope>
    <source>
        <strain evidence="6 7">R-22-1c-1</strain>
    </source>
</reference>
<evidence type="ECO:0000256" key="3">
    <source>
        <dbReference type="ARBA" id="ARBA00022989"/>
    </source>
</evidence>
<protein>
    <submittedName>
        <fullName evidence="6">Chloride channel protein</fullName>
    </submittedName>
</protein>
<dbReference type="GO" id="GO:0015108">
    <property type="term" value="F:chloride transmembrane transporter activity"/>
    <property type="evidence" value="ECO:0007669"/>
    <property type="project" value="InterPro"/>
</dbReference>
<sequence length="441" mass="47279">MTLFNKKLFTGALFSKSSFPLDFLLNLKYLFRWLGLAFLVGLMAGSASALFLTWLDKATLYRETHPWIIAFLPLGGFLIGWAYHQWGREAEGGNNLLLQSIQMPSCKRIPLVMAPLVLGATLITHLVGGSAGREGTAVQMSGALADQLPPFFKLRPRDRKIILICGVSAGFASVFGTPLAGAVFALEVFLLGHMRYNALIPSFLAALIAHTVTTAWGVGHTLYPVVEVPSLSVWTMGATLLAGICFGMAARLFSWASHWIGNTFKKSIGYAPLRPLVGGAVLAMIIWGLGTTKYIGLGIPTIVASFSEQLPSYDFLLKLALTVLTLGCGFKGGEVTPLFFIGATLGNALFPWLPLPLELLAAMGFVAVFAAAANTPLACTLMGMELFGTGCGIYVGLACVVAYLFSGHTGIYGAQVVESSKHPLYARETGSRLSGIRRRVF</sequence>
<dbReference type="EMBL" id="RJJD01000002">
    <property type="protein sequence ID" value="RNI30528.1"/>
    <property type="molecule type" value="Genomic_DNA"/>
</dbReference>
<evidence type="ECO:0000256" key="2">
    <source>
        <dbReference type="ARBA" id="ARBA00022692"/>
    </source>
</evidence>
<evidence type="ECO:0000256" key="1">
    <source>
        <dbReference type="ARBA" id="ARBA00004141"/>
    </source>
</evidence>
<keyword evidence="4 5" id="KW-0472">Membrane</keyword>
<dbReference type="PANTHER" id="PTHR43427">
    <property type="entry name" value="CHLORIDE CHANNEL PROTEIN CLC-E"/>
    <property type="match status" value="1"/>
</dbReference>
<comment type="caution">
    <text evidence="6">The sequence shown here is derived from an EMBL/GenBank/DDBJ whole genome shotgun (WGS) entry which is preliminary data.</text>
</comment>
<evidence type="ECO:0000313" key="7">
    <source>
        <dbReference type="Proteomes" id="UP000272117"/>
    </source>
</evidence>
<dbReference type="Pfam" id="PF00654">
    <property type="entry name" value="Voltage_CLC"/>
    <property type="match status" value="1"/>
</dbReference>
<feature type="transmembrane region" description="Helical" evidence="5">
    <location>
        <begin position="386"/>
        <end position="405"/>
    </location>
</feature>
<feature type="transmembrane region" description="Helical" evidence="5">
    <location>
        <begin position="198"/>
        <end position="219"/>
    </location>
</feature>
<dbReference type="InterPro" id="IPR050368">
    <property type="entry name" value="ClC-type_chloride_channel"/>
</dbReference>
<feature type="transmembrane region" description="Helical" evidence="5">
    <location>
        <begin position="231"/>
        <end position="253"/>
    </location>
</feature>
<dbReference type="SUPFAM" id="SSF81340">
    <property type="entry name" value="Clc chloride channel"/>
    <property type="match status" value="1"/>
</dbReference>
<gene>
    <name evidence="6" type="ORF">EFB08_04540</name>
</gene>
<dbReference type="InterPro" id="IPR001807">
    <property type="entry name" value="ClC"/>
</dbReference>
<feature type="transmembrane region" description="Helical" evidence="5">
    <location>
        <begin position="30"/>
        <end position="55"/>
    </location>
</feature>
<dbReference type="PANTHER" id="PTHR43427:SF12">
    <property type="entry name" value="CHLORIDE TRANSPORTER"/>
    <property type="match status" value="1"/>
</dbReference>
<feature type="transmembrane region" description="Helical" evidence="5">
    <location>
        <begin position="67"/>
        <end position="86"/>
    </location>
</feature>
<comment type="subcellular location">
    <subcellularLocation>
        <location evidence="1">Membrane</location>
        <topology evidence="1">Multi-pass membrane protein</topology>
    </subcellularLocation>
</comment>
<dbReference type="Proteomes" id="UP000272117">
    <property type="component" value="Unassembled WGS sequence"/>
</dbReference>
<keyword evidence="2 5" id="KW-0812">Transmembrane</keyword>
<feature type="transmembrane region" description="Helical" evidence="5">
    <location>
        <begin position="161"/>
        <end position="186"/>
    </location>
</feature>
<dbReference type="RefSeq" id="WP_123125745.1">
    <property type="nucleotide sequence ID" value="NZ_RJJD01000002.1"/>
</dbReference>
<dbReference type="InterPro" id="IPR014743">
    <property type="entry name" value="Cl-channel_core"/>
</dbReference>
<organism evidence="6 7">
    <name type="scientific">Rufibacter latericius</name>
    <dbReference type="NCBI Taxonomy" id="2487040"/>
    <lineage>
        <taxon>Bacteria</taxon>
        <taxon>Pseudomonadati</taxon>
        <taxon>Bacteroidota</taxon>
        <taxon>Cytophagia</taxon>
        <taxon>Cytophagales</taxon>
        <taxon>Hymenobacteraceae</taxon>
        <taxon>Rufibacter</taxon>
    </lineage>
</organism>
<feature type="transmembrane region" description="Helical" evidence="5">
    <location>
        <begin position="273"/>
        <end position="290"/>
    </location>
</feature>
<name>A0A3M9N0J8_9BACT</name>
<dbReference type="AlphaFoldDB" id="A0A3M9N0J8"/>
<dbReference type="GO" id="GO:0016020">
    <property type="term" value="C:membrane"/>
    <property type="evidence" value="ECO:0007669"/>
    <property type="project" value="UniProtKB-SubCell"/>
</dbReference>
<evidence type="ECO:0000256" key="5">
    <source>
        <dbReference type="SAM" id="Phobius"/>
    </source>
</evidence>
<keyword evidence="3 5" id="KW-1133">Transmembrane helix</keyword>
<evidence type="ECO:0000256" key="4">
    <source>
        <dbReference type="ARBA" id="ARBA00023136"/>
    </source>
</evidence>
<evidence type="ECO:0000313" key="6">
    <source>
        <dbReference type="EMBL" id="RNI30528.1"/>
    </source>
</evidence>
<proteinExistence type="predicted"/>
<dbReference type="Gene3D" id="1.10.3080.10">
    <property type="entry name" value="Clc chloride channel"/>
    <property type="match status" value="1"/>
</dbReference>